<reference evidence="7 8" key="1">
    <citation type="submission" date="2013-04" db="EMBL/GenBank/DDBJ databases">
        <title>Genome sequence of Chlamydia psittaci 99DC5.</title>
        <authorList>
            <person name="Huot-Creasy H."/>
            <person name="McCracken C.L."/>
            <person name="Humphries M."/>
            <person name="Sachse K."/>
            <person name="Laroucau K."/>
            <person name="Bavoil P."/>
            <person name="Myers G.S."/>
        </authorList>
    </citation>
    <scope>NUCLEOTIDE SEQUENCE [LARGE SCALE GENOMIC DNA]</scope>
    <source>
        <strain evidence="7 8">99DC5</strain>
    </source>
</reference>
<sequence>MKKIKILSLLALAISLTGCHKNSEGVLRIAASPTPHAELLYSLEKEAQSLGVQFKILPIDDYRVPNRLLLDKQIDANYFQHEDFLKDECARYHCEGKLVVLAKVHLEPLGLYSSKTQSLEELKVKEQLRIAVPIDRTNEQRALDLLKDCNLISYKEASHLDITAKDVFGCGGKKVTILEIAAPLLVSSLPDVDAAVIPGNFAIAGGIYPYKNSLYLEDVHTSKYTNVVVIRAEDMEDSRMQKLQQLLQSRSVKDFFDAKYQGIFLLQ</sequence>
<gene>
    <name evidence="7" type="ORF">CP99DC5_0956</name>
</gene>
<dbReference type="PROSITE" id="PS51257">
    <property type="entry name" value="PROKAR_LIPOPROTEIN"/>
    <property type="match status" value="1"/>
</dbReference>
<dbReference type="PANTHER" id="PTHR30429">
    <property type="entry name" value="D-METHIONINE-BINDING LIPOPROTEIN METQ"/>
    <property type="match status" value="1"/>
</dbReference>
<dbReference type="SUPFAM" id="SSF53850">
    <property type="entry name" value="Periplasmic binding protein-like II"/>
    <property type="match status" value="1"/>
</dbReference>
<dbReference type="Pfam" id="PF03180">
    <property type="entry name" value="Lipoprotein_9"/>
    <property type="match status" value="1"/>
</dbReference>
<evidence type="ECO:0000256" key="2">
    <source>
        <dbReference type="ARBA" id="ARBA00008973"/>
    </source>
</evidence>
<evidence type="ECO:0000256" key="6">
    <source>
        <dbReference type="ARBA" id="ARBA00023288"/>
    </source>
</evidence>
<keyword evidence="3" id="KW-0732">Signal</keyword>
<organism evidence="7 8">
    <name type="scientific">Chlamydia psittaci 99DC5</name>
    <dbReference type="NCBI Taxonomy" id="1112251"/>
    <lineage>
        <taxon>Bacteria</taxon>
        <taxon>Pseudomonadati</taxon>
        <taxon>Chlamydiota</taxon>
        <taxon>Chlamydiia</taxon>
        <taxon>Chlamydiales</taxon>
        <taxon>Chlamydiaceae</taxon>
        <taxon>Chlamydia/Chlamydophila group</taxon>
        <taxon>Chlamydia</taxon>
    </lineage>
</organism>
<comment type="similarity">
    <text evidence="2">Belongs to the NlpA lipoprotein family.</text>
</comment>
<keyword evidence="4" id="KW-0472">Membrane</keyword>
<dbReference type="Proteomes" id="UP000014627">
    <property type="component" value="Unassembled WGS sequence"/>
</dbReference>
<keyword evidence="6" id="KW-0449">Lipoprotein</keyword>
<evidence type="ECO:0000313" key="7">
    <source>
        <dbReference type="EMBL" id="EPJ27469.1"/>
    </source>
</evidence>
<evidence type="ECO:0000313" key="8">
    <source>
        <dbReference type="Proteomes" id="UP000014627"/>
    </source>
</evidence>
<evidence type="ECO:0000256" key="4">
    <source>
        <dbReference type="ARBA" id="ARBA00023136"/>
    </source>
</evidence>
<protein>
    <submittedName>
        <fullName evidence="7">NLPA lipofamily protein</fullName>
    </submittedName>
</protein>
<dbReference type="PANTHER" id="PTHR30429:SF0">
    <property type="entry name" value="METHIONINE-BINDING LIPOPROTEIN METQ"/>
    <property type="match status" value="1"/>
</dbReference>
<name>A0ABP2X282_CHLPS</name>
<evidence type="ECO:0000256" key="3">
    <source>
        <dbReference type="ARBA" id="ARBA00022729"/>
    </source>
</evidence>
<evidence type="ECO:0000256" key="1">
    <source>
        <dbReference type="ARBA" id="ARBA00004635"/>
    </source>
</evidence>
<dbReference type="InterPro" id="IPR004872">
    <property type="entry name" value="Lipoprotein_NlpA"/>
</dbReference>
<evidence type="ECO:0000256" key="5">
    <source>
        <dbReference type="ARBA" id="ARBA00023139"/>
    </source>
</evidence>
<dbReference type="RefSeq" id="WP_016981841.1">
    <property type="nucleotide sequence ID" value="NZ_KE356190.1"/>
</dbReference>
<comment type="subcellular location">
    <subcellularLocation>
        <location evidence="1">Membrane</location>
        <topology evidence="1">Lipid-anchor</topology>
    </subcellularLocation>
</comment>
<comment type="caution">
    <text evidence="7">The sequence shown here is derived from an EMBL/GenBank/DDBJ whole genome shotgun (WGS) entry which is preliminary data.</text>
</comment>
<proteinExistence type="inferred from homology"/>
<keyword evidence="5" id="KW-0564">Palmitate</keyword>
<accession>A0ABP2X282</accession>
<dbReference type="EMBL" id="ATLC01000054">
    <property type="protein sequence ID" value="EPJ27469.1"/>
    <property type="molecule type" value="Genomic_DNA"/>
</dbReference>
<keyword evidence="8" id="KW-1185">Reference proteome</keyword>
<dbReference type="Gene3D" id="3.40.190.10">
    <property type="entry name" value="Periplasmic binding protein-like II"/>
    <property type="match status" value="2"/>
</dbReference>